<feature type="transmembrane region" description="Helical" evidence="9">
    <location>
        <begin position="43"/>
        <end position="62"/>
    </location>
</feature>
<dbReference type="InterPro" id="IPR048640">
    <property type="entry name" value="MgtC-like_C"/>
</dbReference>
<keyword evidence="7 9" id="KW-0472">Membrane</keyword>
<evidence type="ECO:0000256" key="6">
    <source>
        <dbReference type="ARBA" id="ARBA00022989"/>
    </source>
</evidence>
<accession>A0ABU8WVN3</accession>
<dbReference type="PANTHER" id="PTHR33778:SF3">
    <property type="entry name" value="PROTEIN MGTC"/>
    <property type="match status" value="1"/>
</dbReference>
<keyword evidence="9" id="KW-0997">Cell inner membrane</keyword>
<dbReference type="Pfam" id="PF02308">
    <property type="entry name" value="MgtC"/>
    <property type="match status" value="1"/>
</dbReference>
<evidence type="ECO:0000313" key="13">
    <source>
        <dbReference type="Proteomes" id="UP001385892"/>
    </source>
</evidence>
<keyword evidence="4" id="KW-1003">Cell membrane</keyword>
<evidence type="ECO:0000256" key="4">
    <source>
        <dbReference type="ARBA" id="ARBA00022475"/>
    </source>
</evidence>
<evidence type="ECO:0000259" key="10">
    <source>
        <dbReference type="Pfam" id="PF02308"/>
    </source>
</evidence>
<evidence type="ECO:0000256" key="3">
    <source>
        <dbReference type="ARBA" id="ARBA00013833"/>
    </source>
</evidence>
<evidence type="ECO:0000256" key="1">
    <source>
        <dbReference type="ARBA" id="ARBA00004651"/>
    </source>
</evidence>
<dbReference type="RefSeq" id="WP_340347260.1">
    <property type="nucleotide sequence ID" value="NZ_JBBKZT010000024.1"/>
</dbReference>
<dbReference type="Pfam" id="PF21770">
    <property type="entry name" value="MgtC_SapB_C"/>
    <property type="match status" value="1"/>
</dbReference>
<evidence type="ECO:0000259" key="11">
    <source>
        <dbReference type="Pfam" id="PF21770"/>
    </source>
</evidence>
<evidence type="ECO:0000256" key="8">
    <source>
        <dbReference type="ARBA" id="ARBA00025369"/>
    </source>
</evidence>
<dbReference type="InterPro" id="IPR049177">
    <property type="entry name" value="MgtC_SapB_SrpB_YhiD_N"/>
</dbReference>
<feature type="transmembrane region" description="Helical" evidence="9">
    <location>
        <begin position="95"/>
        <end position="115"/>
    </location>
</feature>
<feature type="domain" description="MgtC-like C-terminal" evidence="11">
    <location>
        <begin position="156"/>
        <end position="232"/>
    </location>
</feature>
<keyword evidence="13" id="KW-1185">Reference proteome</keyword>
<feature type="transmembrane region" description="Helical" evidence="9">
    <location>
        <begin position="68"/>
        <end position="88"/>
    </location>
</feature>
<comment type="function">
    <text evidence="8">Virulence factor required for growth in low Mg(2+) medium and for intramacrophage survival. May be involved in regulating membrane potential by activating Na(+)/K(+)-ATPase.</text>
</comment>
<dbReference type="EMBL" id="JBBKZT010000024">
    <property type="protein sequence ID" value="MEJ8851575.1"/>
    <property type="molecule type" value="Genomic_DNA"/>
</dbReference>
<name>A0ABU8WVN3_9BURK</name>
<dbReference type="Proteomes" id="UP001385892">
    <property type="component" value="Unassembled WGS sequence"/>
</dbReference>
<proteinExistence type="inferred from homology"/>
<evidence type="ECO:0000256" key="2">
    <source>
        <dbReference type="ARBA" id="ARBA00009298"/>
    </source>
</evidence>
<dbReference type="InterPro" id="IPR003416">
    <property type="entry name" value="MgtC/SapB/SrpB/YhiD_fam"/>
</dbReference>
<comment type="subcellular location">
    <subcellularLocation>
        <location evidence="9">Cell inner membrane</location>
        <topology evidence="9">Multi-pass membrane protein</topology>
    </subcellularLocation>
    <subcellularLocation>
        <location evidence="1">Cell membrane</location>
        <topology evidence="1">Multi-pass membrane protein</topology>
    </subcellularLocation>
</comment>
<feature type="transmembrane region" description="Helical" evidence="9">
    <location>
        <begin position="12"/>
        <end position="31"/>
    </location>
</feature>
<reference evidence="12 13" key="1">
    <citation type="submission" date="2024-03" db="EMBL/GenBank/DDBJ databases">
        <title>Novel species of the genus Variovorax.</title>
        <authorList>
            <person name="Liu Q."/>
            <person name="Xin Y.-H."/>
        </authorList>
    </citation>
    <scope>NUCLEOTIDE SEQUENCE [LARGE SCALE GENOMIC DNA]</scope>
    <source>
        <strain evidence="12 13">KACC 18900</strain>
    </source>
</reference>
<evidence type="ECO:0000256" key="5">
    <source>
        <dbReference type="ARBA" id="ARBA00022692"/>
    </source>
</evidence>
<comment type="caution">
    <text evidence="12">The sequence shown here is derived from an EMBL/GenBank/DDBJ whole genome shotgun (WGS) entry which is preliminary data.</text>
</comment>
<evidence type="ECO:0000256" key="9">
    <source>
        <dbReference type="RuleBase" id="RU365041"/>
    </source>
</evidence>
<dbReference type="PRINTS" id="PR01837">
    <property type="entry name" value="MGTCSAPBPROT"/>
</dbReference>
<feature type="transmembrane region" description="Helical" evidence="9">
    <location>
        <begin position="121"/>
        <end position="139"/>
    </location>
</feature>
<protein>
    <recommendedName>
        <fullName evidence="3 9">Protein MgtC</fullName>
    </recommendedName>
</protein>
<dbReference type="Gene3D" id="3.30.70.260">
    <property type="match status" value="1"/>
</dbReference>
<dbReference type="PANTHER" id="PTHR33778">
    <property type="entry name" value="PROTEIN MGTC"/>
    <property type="match status" value="1"/>
</dbReference>
<keyword evidence="5 9" id="KW-0812">Transmembrane</keyword>
<feature type="domain" description="MgtC/SapB/SrpB/YhiD N-terminal" evidence="10">
    <location>
        <begin position="19"/>
        <end position="139"/>
    </location>
</feature>
<keyword evidence="6 9" id="KW-1133">Transmembrane helix</keyword>
<comment type="similarity">
    <text evidence="2 9">Belongs to the MgtC/SapB family.</text>
</comment>
<evidence type="ECO:0000313" key="12">
    <source>
        <dbReference type="EMBL" id="MEJ8851575.1"/>
    </source>
</evidence>
<sequence length="238" mass="25216">MQALQHLDLPSMLDTFVSLGAAFLLGSLIGLERQVRQRTAGLRTNTLVAVGAAAFVDLAQGLSGDDGAVRVIAYVVSGVGFLGAGAIMKEGANIFGINTAATLWGSAAVGACAGADRIGEAFVAALFVLASNTLLRPVADRINRKPMREENAEASYTVHVICQKAVHAEVHDRMIEWLDAEDYPARNVEQRPFGREDVEILAVLFASAVVPAQLDGVMQKLEAMQGVTHAFWSGSAQP</sequence>
<evidence type="ECO:0000256" key="7">
    <source>
        <dbReference type="ARBA" id="ARBA00023136"/>
    </source>
</evidence>
<gene>
    <name evidence="12" type="ORF">WKW82_33405</name>
</gene>
<organism evidence="12 13">
    <name type="scientific">Variovorax rhizosphaerae</name>
    <dbReference type="NCBI Taxonomy" id="1836200"/>
    <lineage>
        <taxon>Bacteria</taxon>
        <taxon>Pseudomonadati</taxon>
        <taxon>Pseudomonadota</taxon>
        <taxon>Betaproteobacteria</taxon>
        <taxon>Burkholderiales</taxon>
        <taxon>Comamonadaceae</taxon>
        <taxon>Variovorax</taxon>
    </lineage>
</organism>